<dbReference type="InterPro" id="IPR011048">
    <property type="entry name" value="Haem_d1_sf"/>
</dbReference>
<evidence type="ECO:0000313" key="4">
    <source>
        <dbReference type="Proteomes" id="UP000051952"/>
    </source>
</evidence>
<evidence type="ECO:0000256" key="2">
    <source>
        <dbReference type="SAM" id="Phobius"/>
    </source>
</evidence>
<evidence type="ECO:0000313" key="3">
    <source>
        <dbReference type="EMBL" id="CUE74119.1"/>
    </source>
</evidence>
<dbReference type="Proteomes" id="UP000051952">
    <property type="component" value="Unassembled WGS sequence"/>
</dbReference>
<keyword evidence="2" id="KW-1133">Transmembrane helix</keyword>
<dbReference type="SUPFAM" id="SSF51004">
    <property type="entry name" value="C-terminal (heme d1) domain of cytochrome cd1-nitrite reductase"/>
    <property type="match status" value="1"/>
</dbReference>
<feature type="compositionally biased region" description="Low complexity" evidence="1">
    <location>
        <begin position="178"/>
        <end position="205"/>
    </location>
</feature>
<gene>
    <name evidence="3" type="ORF">BSAL_55595</name>
</gene>
<feature type="transmembrane region" description="Helical" evidence="2">
    <location>
        <begin position="771"/>
        <end position="791"/>
    </location>
</feature>
<accession>A0A0S4IJ15</accession>
<dbReference type="VEuPathDB" id="TriTrypDB:BSAL_55740"/>
<proteinExistence type="predicted"/>
<organism evidence="3 4">
    <name type="scientific">Bodo saltans</name>
    <name type="common">Flagellated protozoan</name>
    <dbReference type="NCBI Taxonomy" id="75058"/>
    <lineage>
        <taxon>Eukaryota</taxon>
        <taxon>Discoba</taxon>
        <taxon>Euglenozoa</taxon>
        <taxon>Kinetoplastea</taxon>
        <taxon>Metakinetoplastina</taxon>
        <taxon>Eubodonida</taxon>
        <taxon>Bodonidae</taxon>
        <taxon>Bodo</taxon>
    </lineage>
</organism>
<dbReference type="AlphaFoldDB" id="A0A0S4IJ15"/>
<dbReference type="InterPro" id="IPR011042">
    <property type="entry name" value="6-blade_b-propeller_TolB-like"/>
</dbReference>
<feature type="transmembrane region" description="Helical" evidence="2">
    <location>
        <begin position="718"/>
        <end position="739"/>
    </location>
</feature>
<feature type="region of interest" description="Disordered" evidence="1">
    <location>
        <begin position="178"/>
        <end position="208"/>
    </location>
</feature>
<keyword evidence="2 3" id="KW-0812">Transmembrane</keyword>
<reference evidence="4" key="1">
    <citation type="submission" date="2015-09" db="EMBL/GenBank/DDBJ databases">
        <authorList>
            <consortium name="Pathogen Informatics"/>
        </authorList>
    </citation>
    <scope>NUCLEOTIDE SEQUENCE [LARGE SCALE GENOMIC DNA]</scope>
    <source>
        <strain evidence="4">Lake Konstanz</strain>
    </source>
</reference>
<name>A0A0S4IJ15_BODSA</name>
<keyword evidence="2" id="KW-0472">Membrane</keyword>
<feature type="transmembrane region" description="Helical" evidence="2">
    <location>
        <begin position="635"/>
        <end position="657"/>
    </location>
</feature>
<feature type="transmembrane region" description="Helical" evidence="2">
    <location>
        <begin position="746"/>
        <end position="765"/>
    </location>
</feature>
<keyword evidence="4" id="KW-1185">Reference proteome</keyword>
<sequence>MLYVGGQTTAIRKIDLTTRNVTTIRLNIVINWPVFLQLTPSYDALFVSNYQTHTVLAIDTATDTLIRVVAGSTGAAGTSDGFGSNARFTYPEGIALVGVEYGWPCLYVYEEAPAYIREIRLRDQYVRTIPLVGLPVGYDIEGIVSYANRTSGEFGLLLMNRVGGIFFLPIGIVPPTTPSASSEQTSSTTTSIAHSSSQSATYSTHPTLHSATYSSSWTRARTLSQSHMTSSRSNCVTKSTSYSGPFSPTTTATSLTKTSSLSNFMTESNSYSGSFSTTTTPPCQLQALRRSVQLHCHSQKVYADASLTLCEWPSLSLSGLVLLAPLLTVLETRLLCLVGVLTSWRLRMTAPAQLLSAPVARATLLRLPAAPLLVTLVVNGSICWYVTNVTTSGFHTSMVSGSVAGSVETESQDDTFFSVVQLLVTPTAGGWLSGLTSGDLLYQSKSLVFNVTLRCSTDGDHGTLTRFVLITVPCPALPRTLTSEVTTGVVALQWISAVGGPGASGAMGRLTVVRSLALCSAAGGLSGLVTVDLPDCTEALAENSIGGLLGNILIIAAATFVLLVLCWLLAPPQSGANSIATLVAGARRTAFPSTLLPIATMLTPTTAGLVVVVLRDLADVTSPTAACQVTVTVSLVVLALCFCAVTLAVPIATHWVATSDLVLLESGESERREGRKQRSKFTVPCLTKRYRWRTLTGGAKDDDSPHHQFAVLLNEFRLLWYCVLDLVSLVTVGILAGVAQSSHNSAVCAGCGIVTCCVYAAQFVLCARTRPFLTTFGNAYAALTMLLSALSSGMQAAQLVMQSASSPVDVATLERLMLGSAVCDLCVMGITSLRLVLDLCELVAAVVRRVKERCSPDLGNAHLVVSSEAHKNSDAGGVERSSSSSASLVLPTACDAINSFQNTSEDEHLNTELVGLFWDTDGNALQDDAMVLEYDATDLIIAESRWGDDGSEKDLNTDLVGLFRDDEGNAEPQGDAECADGATNLMQVVVRK</sequence>
<feature type="transmembrane region" description="Helical" evidence="2">
    <location>
        <begin position="548"/>
        <end position="570"/>
    </location>
</feature>
<feature type="transmembrane region" description="Helical" evidence="2">
    <location>
        <begin position="590"/>
        <end position="614"/>
    </location>
</feature>
<dbReference type="EMBL" id="CYKH01000161">
    <property type="protein sequence ID" value="CUE74119.1"/>
    <property type="molecule type" value="Genomic_DNA"/>
</dbReference>
<dbReference type="Gene3D" id="2.120.10.30">
    <property type="entry name" value="TolB, C-terminal domain"/>
    <property type="match status" value="1"/>
</dbReference>
<evidence type="ECO:0000256" key="1">
    <source>
        <dbReference type="SAM" id="MobiDB-lite"/>
    </source>
</evidence>
<protein>
    <submittedName>
        <fullName evidence="3">Transmembrane protein, putative</fullName>
    </submittedName>
</protein>